<dbReference type="InterPro" id="IPR011701">
    <property type="entry name" value="MFS"/>
</dbReference>
<evidence type="ECO:0000256" key="6">
    <source>
        <dbReference type="SAM" id="Phobius"/>
    </source>
</evidence>
<keyword evidence="2 6" id="KW-0812">Transmembrane</keyword>
<accession>A0A194UU17</accession>
<feature type="transmembrane region" description="Helical" evidence="6">
    <location>
        <begin position="236"/>
        <end position="257"/>
    </location>
</feature>
<protein>
    <recommendedName>
        <fullName evidence="7">Major facilitator superfamily (MFS) profile domain-containing protein</fullName>
    </recommendedName>
</protein>
<evidence type="ECO:0000259" key="7">
    <source>
        <dbReference type="PROSITE" id="PS50850"/>
    </source>
</evidence>
<feature type="transmembrane region" description="Helical" evidence="6">
    <location>
        <begin position="207"/>
        <end position="230"/>
    </location>
</feature>
<comment type="subcellular location">
    <subcellularLocation>
        <location evidence="1">Membrane</location>
        <topology evidence="1">Multi-pass membrane protein</topology>
    </subcellularLocation>
</comment>
<dbReference type="PROSITE" id="PS50850">
    <property type="entry name" value="MFS"/>
    <property type="match status" value="1"/>
</dbReference>
<dbReference type="InterPro" id="IPR020846">
    <property type="entry name" value="MFS_dom"/>
</dbReference>
<dbReference type="PROSITE" id="PS00216">
    <property type="entry name" value="SUGAR_TRANSPORT_1"/>
    <property type="match status" value="1"/>
</dbReference>
<feature type="domain" description="Major facilitator superfamily (MFS) profile" evidence="7">
    <location>
        <begin position="73"/>
        <end position="539"/>
    </location>
</feature>
<evidence type="ECO:0000256" key="2">
    <source>
        <dbReference type="ARBA" id="ARBA00022692"/>
    </source>
</evidence>
<dbReference type="OrthoDB" id="2985014at2759"/>
<sequence>MADLDTKGTNVPSEGGSTITPVSRETHTDRGEDASDNITGPDDDLERHHTHLSRIQSIKQSLGERPECFQNTLQEVSFVAQATIAMSTSTFLNGASSIVTASIGRDLGMSQGEISWISAASTLTAGAFQLAVGQLSDLLGRKLVFLAGMSSFAVFVLLVGFSQNPFWMDVVMGVIGIACAMVVPPAGGILGAAYGKPSKRKNLAFSAYSAGNPVGFVFGSITCGIATRLFNWRAAFFFIAMLWAVFFIHALWAVPNVEAFDSSEPLKQRLSVFFKRFDTVGAILTLFGTGMFTAGITLGPADGWKSPVTLCLMIFGVVLIALFAFWETKYPYPLMPPFIWKDRNFSLLMVVTALGFMAFQASAFYLSYFMQEIREWDALTVAVHLLPQAIAGLLWNFVIGHTLHKINNTVIMMAGSLSYLVANLLLSLMHAESNYWAFIFPALILNVVGSDFQFNVANMYVMQSLPAQQQGLASGVMNTIIRLSSTVAMGIATAVFASIEVTPQGLEQPMLKYTRTFQVSVAMAGASVLLTPFIKIGTQGNYVQDQDDDATQVATPEKGSQPAGAQEDNTKEQ</sequence>
<evidence type="ECO:0000313" key="8">
    <source>
        <dbReference type="EMBL" id="KUI55195.1"/>
    </source>
</evidence>
<keyword evidence="4 6" id="KW-0472">Membrane</keyword>
<dbReference type="AlphaFoldDB" id="A0A194UU17"/>
<name>A0A194UU17_CYTMA</name>
<dbReference type="PANTHER" id="PTHR42718:SF23">
    <property type="entry name" value="MAJOR FACILITATOR SUPERFAMILY (MFS) PROFILE DOMAIN-CONTAINING PROTEIN"/>
    <property type="match status" value="1"/>
</dbReference>
<feature type="region of interest" description="Disordered" evidence="5">
    <location>
        <begin position="1"/>
        <end position="46"/>
    </location>
</feature>
<gene>
    <name evidence="8" type="ORF">VP1G_02508</name>
</gene>
<feature type="compositionally biased region" description="Polar residues" evidence="5">
    <location>
        <begin position="7"/>
        <end position="23"/>
    </location>
</feature>
<dbReference type="EMBL" id="KN714678">
    <property type="protein sequence ID" value="KUI55195.1"/>
    <property type="molecule type" value="Genomic_DNA"/>
</dbReference>
<reference evidence="9" key="1">
    <citation type="submission" date="2014-12" db="EMBL/GenBank/DDBJ databases">
        <title>Genome Sequence of Valsa Canker Pathogens Uncovers a Specific Adaption of Colonization on Woody Bark.</title>
        <authorList>
            <person name="Yin Z."/>
            <person name="Liu H."/>
            <person name="Gao X."/>
            <person name="Li Z."/>
            <person name="Song N."/>
            <person name="Ke X."/>
            <person name="Dai Q."/>
            <person name="Wu Y."/>
            <person name="Sun Y."/>
            <person name="Xu J.-R."/>
            <person name="Kang Z.K."/>
            <person name="Wang L."/>
            <person name="Huang L."/>
        </authorList>
    </citation>
    <scope>NUCLEOTIDE SEQUENCE [LARGE SCALE GENOMIC DNA]</scope>
    <source>
        <strain evidence="9">SXYL134</strain>
    </source>
</reference>
<feature type="transmembrane region" description="Helical" evidence="6">
    <location>
        <begin position="410"/>
        <end position="429"/>
    </location>
</feature>
<evidence type="ECO:0000256" key="1">
    <source>
        <dbReference type="ARBA" id="ARBA00004141"/>
    </source>
</evidence>
<evidence type="ECO:0000256" key="5">
    <source>
        <dbReference type="SAM" id="MobiDB-lite"/>
    </source>
</evidence>
<dbReference type="PANTHER" id="PTHR42718">
    <property type="entry name" value="MAJOR FACILITATOR SUPERFAMILY MULTIDRUG TRANSPORTER MFSC"/>
    <property type="match status" value="1"/>
</dbReference>
<feature type="transmembrane region" description="Helical" evidence="6">
    <location>
        <begin position="435"/>
        <end position="454"/>
    </location>
</feature>
<feature type="transmembrane region" description="Helical" evidence="6">
    <location>
        <begin position="378"/>
        <end position="398"/>
    </location>
</feature>
<dbReference type="Proteomes" id="UP000078576">
    <property type="component" value="Unassembled WGS sequence"/>
</dbReference>
<feature type="transmembrane region" description="Helical" evidence="6">
    <location>
        <begin position="347"/>
        <end position="366"/>
    </location>
</feature>
<dbReference type="GO" id="GO:0016020">
    <property type="term" value="C:membrane"/>
    <property type="evidence" value="ECO:0007669"/>
    <property type="project" value="UniProtKB-SubCell"/>
</dbReference>
<keyword evidence="3 6" id="KW-1133">Transmembrane helix</keyword>
<proteinExistence type="predicted"/>
<evidence type="ECO:0000256" key="4">
    <source>
        <dbReference type="ARBA" id="ARBA00023136"/>
    </source>
</evidence>
<feature type="transmembrane region" description="Helical" evidence="6">
    <location>
        <begin position="173"/>
        <end position="195"/>
    </location>
</feature>
<dbReference type="Gene3D" id="1.20.1250.20">
    <property type="entry name" value="MFS general substrate transporter like domains"/>
    <property type="match status" value="2"/>
</dbReference>
<dbReference type="SUPFAM" id="SSF103473">
    <property type="entry name" value="MFS general substrate transporter"/>
    <property type="match status" value="2"/>
</dbReference>
<feature type="transmembrane region" description="Helical" evidence="6">
    <location>
        <begin position="143"/>
        <end position="161"/>
    </location>
</feature>
<organism evidence="8 9">
    <name type="scientific">Cytospora mali</name>
    <name type="common">Apple Valsa canker fungus</name>
    <name type="synonym">Valsa mali</name>
    <dbReference type="NCBI Taxonomy" id="578113"/>
    <lineage>
        <taxon>Eukaryota</taxon>
        <taxon>Fungi</taxon>
        <taxon>Dikarya</taxon>
        <taxon>Ascomycota</taxon>
        <taxon>Pezizomycotina</taxon>
        <taxon>Sordariomycetes</taxon>
        <taxon>Sordariomycetidae</taxon>
        <taxon>Diaporthales</taxon>
        <taxon>Cytosporaceae</taxon>
        <taxon>Cytospora</taxon>
    </lineage>
</organism>
<dbReference type="InterPro" id="IPR005829">
    <property type="entry name" value="Sugar_transporter_CS"/>
</dbReference>
<dbReference type="Pfam" id="PF07690">
    <property type="entry name" value="MFS_1"/>
    <property type="match status" value="1"/>
</dbReference>
<feature type="compositionally biased region" description="Basic and acidic residues" evidence="5">
    <location>
        <begin position="24"/>
        <end position="33"/>
    </location>
</feature>
<feature type="transmembrane region" description="Helical" evidence="6">
    <location>
        <begin position="307"/>
        <end position="326"/>
    </location>
</feature>
<feature type="region of interest" description="Disordered" evidence="5">
    <location>
        <begin position="545"/>
        <end position="573"/>
    </location>
</feature>
<dbReference type="InterPro" id="IPR036259">
    <property type="entry name" value="MFS_trans_sf"/>
</dbReference>
<keyword evidence="9" id="KW-1185">Reference proteome</keyword>
<dbReference type="GO" id="GO:0022857">
    <property type="term" value="F:transmembrane transporter activity"/>
    <property type="evidence" value="ECO:0007669"/>
    <property type="project" value="InterPro"/>
</dbReference>
<evidence type="ECO:0000256" key="3">
    <source>
        <dbReference type="ARBA" id="ARBA00022989"/>
    </source>
</evidence>
<evidence type="ECO:0000313" key="9">
    <source>
        <dbReference type="Proteomes" id="UP000078576"/>
    </source>
</evidence>
<feature type="transmembrane region" description="Helical" evidence="6">
    <location>
        <begin position="277"/>
        <end position="301"/>
    </location>
</feature>